<dbReference type="InterPro" id="IPR007492">
    <property type="entry name" value="LytTR_DNA-bd_dom"/>
</dbReference>
<dbReference type="InterPro" id="IPR001789">
    <property type="entry name" value="Sig_transdc_resp-reg_receiver"/>
</dbReference>
<proteinExistence type="predicted"/>
<dbReference type="GO" id="GO:0003677">
    <property type="term" value="F:DNA binding"/>
    <property type="evidence" value="ECO:0007669"/>
    <property type="project" value="InterPro"/>
</dbReference>
<gene>
    <name evidence="4" type="ORF">HH304_03390</name>
</gene>
<reference evidence="4 5" key="1">
    <citation type="submission" date="2020-04" db="EMBL/GenBank/DDBJ databases">
        <title>Flammeovirgaceae bacterium KN852 isolated from deep sea.</title>
        <authorList>
            <person name="Zhang D.-C."/>
        </authorList>
    </citation>
    <scope>NUCLEOTIDE SEQUENCE [LARGE SCALE GENOMIC DNA]</scope>
    <source>
        <strain evidence="4 5">KN852</strain>
    </source>
</reference>
<evidence type="ECO:0000259" key="3">
    <source>
        <dbReference type="PROSITE" id="PS50930"/>
    </source>
</evidence>
<evidence type="ECO:0000313" key="4">
    <source>
        <dbReference type="EMBL" id="NMM47428.1"/>
    </source>
</evidence>
<feature type="modified residue" description="4-aspartylphosphate" evidence="1">
    <location>
        <position position="55"/>
    </location>
</feature>
<dbReference type="Pfam" id="PF00072">
    <property type="entry name" value="Response_reg"/>
    <property type="match status" value="1"/>
</dbReference>
<dbReference type="GO" id="GO:0000156">
    <property type="term" value="F:phosphorelay response regulator activity"/>
    <property type="evidence" value="ECO:0007669"/>
    <property type="project" value="InterPro"/>
</dbReference>
<dbReference type="RefSeq" id="WP_169678052.1">
    <property type="nucleotide sequence ID" value="NZ_JABBNU010000002.1"/>
</dbReference>
<keyword evidence="1" id="KW-0597">Phosphoprotein</keyword>
<dbReference type="PROSITE" id="PS50110">
    <property type="entry name" value="RESPONSE_REGULATORY"/>
    <property type="match status" value="1"/>
</dbReference>
<evidence type="ECO:0000259" key="2">
    <source>
        <dbReference type="PROSITE" id="PS50110"/>
    </source>
</evidence>
<dbReference type="Gene3D" id="3.40.50.2300">
    <property type="match status" value="1"/>
</dbReference>
<dbReference type="Gene3D" id="2.40.50.1020">
    <property type="entry name" value="LytTr DNA-binding domain"/>
    <property type="match status" value="1"/>
</dbReference>
<dbReference type="PROSITE" id="PS50930">
    <property type="entry name" value="HTH_LYTTR"/>
    <property type="match status" value="1"/>
</dbReference>
<protein>
    <submittedName>
        <fullName evidence="4">Response regulator transcription factor</fullName>
    </submittedName>
</protein>
<feature type="domain" description="Response regulatory" evidence="2">
    <location>
        <begin position="3"/>
        <end position="116"/>
    </location>
</feature>
<feature type="domain" description="HTH LytTR-type" evidence="3">
    <location>
        <begin position="144"/>
        <end position="247"/>
    </location>
</feature>
<dbReference type="SMART" id="SM00850">
    <property type="entry name" value="LytTR"/>
    <property type="match status" value="1"/>
</dbReference>
<dbReference type="Proteomes" id="UP000559010">
    <property type="component" value="Unassembled WGS sequence"/>
</dbReference>
<evidence type="ECO:0000256" key="1">
    <source>
        <dbReference type="PROSITE-ProRule" id="PRU00169"/>
    </source>
</evidence>
<sequence>MLSSIIVDDESRSRESLQILLTDFCEGVEVVSLCQNVKEGIEAIELHDPDIVFLDIQMQRETGFDLLASFKEINFEIIFTTAYSDYAIKAFQFCALDYLLKPIDVQDLQNAITKVKAKQNKDVDKRLEILLQNLKHHSTKLNKIALPCNDGLIFIEISDILYCEASSNYTKIYTIEGKNFLVSKTLKEYENMLGDHNFFRIHHTHLVNLNFIQKYVRGEGGHVVMNDGTILNVSKRKKEGFIRKLGYL</sequence>
<comment type="caution">
    <text evidence="4">The sequence shown here is derived from an EMBL/GenBank/DDBJ whole genome shotgun (WGS) entry which is preliminary data.</text>
</comment>
<dbReference type="Pfam" id="PF04397">
    <property type="entry name" value="LytTR"/>
    <property type="match status" value="1"/>
</dbReference>
<dbReference type="PANTHER" id="PTHR37299:SF1">
    <property type="entry name" value="STAGE 0 SPORULATION PROTEIN A HOMOLOG"/>
    <property type="match status" value="1"/>
</dbReference>
<organism evidence="4 5">
    <name type="scientific">Marinigracilibium pacificum</name>
    <dbReference type="NCBI Taxonomy" id="2729599"/>
    <lineage>
        <taxon>Bacteria</taxon>
        <taxon>Pseudomonadati</taxon>
        <taxon>Bacteroidota</taxon>
        <taxon>Cytophagia</taxon>
        <taxon>Cytophagales</taxon>
        <taxon>Flammeovirgaceae</taxon>
        <taxon>Marinigracilibium</taxon>
    </lineage>
</organism>
<dbReference type="EMBL" id="JABBNU010000002">
    <property type="protein sequence ID" value="NMM47428.1"/>
    <property type="molecule type" value="Genomic_DNA"/>
</dbReference>
<dbReference type="InterPro" id="IPR011006">
    <property type="entry name" value="CheY-like_superfamily"/>
</dbReference>
<name>A0A848IW91_9BACT</name>
<dbReference type="AlphaFoldDB" id="A0A848IW91"/>
<dbReference type="InterPro" id="IPR046947">
    <property type="entry name" value="LytR-like"/>
</dbReference>
<dbReference type="SUPFAM" id="SSF52172">
    <property type="entry name" value="CheY-like"/>
    <property type="match status" value="1"/>
</dbReference>
<evidence type="ECO:0000313" key="5">
    <source>
        <dbReference type="Proteomes" id="UP000559010"/>
    </source>
</evidence>
<accession>A0A848IW91</accession>
<dbReference type="SMART" id="SM00448">
    <property type="entry name" value="REC"/>
    <property type="match status" value="1"/>
</dbReference>
<keyword evidence="5" id="KW-1185">Reference proteome</keyword>
<dbReference type="PANTHER" id="PTHR37299">
    <property type="entry name" value="TRANSCRIPTIONAL REGULATOR-RELATED"/>
    <property type="match status" value="1"/>
</dbReference>